<evidence type="ECO:0000313" key="2">
    <source>
        <dbReference type="Proteomes" id="UP000016860"/>
    </source>
</evidence>
<evidence type="ECO:0000313" key="1">
    <source>
        <dbReference type="EMBL" id="EPR13914.1"/>
    </source>
</evidence>
<dbReference type="AlphaFoldDB" id="U4R6X7"/>
<organism evidence="1 2">
    <name type="scientific">Ruminiclostridium papyrosolvens C7</name>
    <dbReference type="NCBI Taxonomy" id="1330534"/>
    <lineage>
        <taxon>Bacteria</taxon>
        <taxon>Bacillati</taxon>
        <taxon>Bacillota</taxon>
        <taxon>Clostridia</taxon>
        <taxon>Eubacteriales</taxon>
        <taxon>Oscillospiraceae</taxon>
        <taxon>Ruminiclostridium</taxon>
    </lineage>
</organism>
<name>U4R6X7_9FIRM</name>
<dbReference type="STRING" id="1330534.L323_02290"/>
<accession>U4R6X7</accession>
<sequence length="201" mass="23516">GKDERFMDSQDQEIKTIRGRTITLELSDADVERIWNKAGSVNLTVSKLLENFIGDLVWGTYTNGSDERMYANEWFERCGFGMFSHKTFLGYLLEYGCIKESIGLWEDIKDIKEELEYAKVHPAEYDADEIKGLKEDLIDWQSSLDETFGEYKESAKNEEVGTLDEEMETVIEWYEGMKQMKNSNTTLYKKDEDELENDMER</sequence>
<protein>
    <submittedName>
        <fullName evidence="1">Uncharacterized protein</fullName>
    </submittedName>
</protein>
<dbReference type="RefSeq" id="WP_020814096.1">
    <property type="nucleotide sequence ID" value="NZ_ATAY01000013.1"/>
</dbReference>
<reference evidence="1 2" key="1">
    <citation type="journal article" date="2013" name="Genome Announc.">
        <title>Draft Genome Sequence of the Cellulolytic Bacterium Clostridium papyrosolvens C7 (ATCC 700395).</title>
        <authorList>
            <person name="Zepeda V."/>
            <person name="Dassa B."/>
            <person name="Borovok I."/>
            <person name="Lamed R."/>
            <person name="Bayer E.A."/>
            <person name="Cate J.H."/>
        </authorList>
    </citation>
    <scope>NUCLEOTIDE SEQUENCE [LARGE SCALE GENOMIC DNA]</scope>
    <source>
        <strain evidence="1 2">C7</strain>
    </source>
</reference>
<comment type="caution">
    <text evidence="1">The sequence shown here is derived from an EMBL/GenBank/DDBJ whole genome shotgun (WGS) entry which is preliminary data.</text>
</comment>
<gene>
    <name evidence="1" type="ORF">L323_02290</name>
</gene>
<dbReference type="Proteomes" id="UP000016860">
    <property type="component" value="Unassembled WGS sequence"/>
</dbReference>
<proteinExistence type="predicted"/>
<dbReference type="PATRIC" id="fig|1330534.3.peg.461"/>
<dbReference type="EMBL" id="ATAY01000013">
    <property type="protein sequence ID" value="EPR13914.1"/>
    <property type="molecule type" value="Genomic_DNA"/>
</dbReference>
<feature type="non-terminal residue" evidence="1">
    <location>
        <position position="1"/>
    </location>
</feature>